<gene>
    <name evidence="2" type="ORF">POM88_034118</name>
</gene>
<evidence type="ECO:0000313" key="3">
    <source>
        <dbReference type="Proteomes" id="UP001237642"/>
    </source>
</evidence>
<name>A0AAD8MBX9_9APIA</name>
<dbReference type="AlphaFoldDB" id="A0AAD8MBX9"/>
<keyword evidence="1" id="KW-1133">Transmembrane helix</keyword>
<feature type="transmembrane region" description="Helical" evidence="1">
    <location>
        <begin position="28"/>
        <end position="49"/>
    </location>
</feature>
<sequence>MHLVRPETNFLHRFKFLQSGHVTHSLKLYFGMLSKIITIHLTCSILVLLHCRFVYFYTYFIREAISCAGPYTSTAVVLEKVEQECLRRQIADKMTREDGNKRH</sequence>
<proteinExistence type="predicted"/>
<accession>A0AAD8MBX9</accession>
<keyword evidence="1" id="KW-0812">Transmembrane</keyword>
<reference evidence="2" key="2">
    <citation type="submission" date="2023-05" db="EMBL/GenBank/DDBJ databases">
        <authorList>
            <person name="Schelkunov M.I."/>
        </authorList>
    </citation>
    <scope>NUCLEOTIDE SEQUENCE</scope>
    <source>
        <strain evidence="2">Hsosn_3</strain>
        <tissue evidence="2">Leaf</tissue>
    </source>
</reference>
<protein>
    <submittedName>
        <fullName evidence="2">Uncharacterized protein</fullName>
    </submittedName>
</protein>
<keyword evidence="1" id="KW-0472">Membrane</keyword>
<evidence type="ECO:0000313" key="2">
    <source>
        <dbReference type="EMBL" id="KAK1368026.1"/>
    </source>
</evidence>
<dbReference type="Proteomes" id="UP001237642">
    <property type="component" value="Unassembled WGS sequence"/>
</dbReference>
<comment type="caution">
    <text evidence="2">The sequence shown here is derived from an EMBL/GenBank/DDBJ whole genome shotgun (WGS) entry which is preliminary data.</text>
</comment>
<dbReference type="EMBL" id="JAUIZM010000008">
    <property type="protein sequence ID" value="KAK1368026.1"/>
    <property type="molecule type" value="Genomic_DNA"/>
</dbReference>
<evidence type="ECO:0000256" key="1">
    <source>
        <dbReference type="SAM" id="Phobius"/>
    </source>
</evidence>
<reference evidence="2" key="1">
    <citation type="submission" date="2023-02" db="EMBL/GenBank/DDBJ databases">
        <title>Genome of toxic invasive species Heracleum sosnowskyi carries increased number of genes despite the absence of recent whole-genome duplications.</title>
        <authorList>
            <person name="Schelkunov M."/>
            <person name="Shtratnikova V."/>
            <person name="Makarenko M."/>
            <person name="Klepikova A."/>
            <person name="Omelchenko D."/>
            <person name="Novikova G."/>
            <person name="Obukhova E."/>
            <person name="Bogdanov V."/>
            <person name="Penin A."/>
            <person name="Logacheva M."/>
        </authorList>
    </citation>
    <scope>NUCLEOTIDE SEQUENCE</scope>
    <source>
        <strain evidence="2">Hsosn_3</strain>
        <tissue evidence="2">Leaf</tissue>
    </source>
</reference>
<organism evidence="2 3">
    <name type="scientific">Heracleum sosnowskyi</name>
    <dbReference type="NCBI Taxonomy" id="360622"/>
    <lineage>
        <taxon>Eukaryota</taxon>
        <taxon>Viridiplantae</taxon>
        <taxon>Streptophyta</taxon>
        <taxon>Embryophyta</taxon>
        <taxon>Tracheophyta</taxon>
        <taxon>Spermatophyta</taxon>
        <taxon>Magnoliopsida</taxon>
        <taxon>eudicotyledons</taxon>
        <taxon>Gunneridae</taxon>
        <taxon>Pentapetalae</taxon>
        <taxon>asterids</taxon>
        <taxon>campanulids</taxon>
        <taxon>Apiales</taxon>
        <taxon>Apiaceae</taxon>
        <taxon>Apioideae</taxon>
        <taxon>apioid superclade</taxon>
        <taxon>Tordylieae</taxon>
        <taxon>Tordyliinae</taxon>
        <taxon>Heracleum</taxon>
    </lineage>
</organism>
<keyword evidence="3" id="KW-1185">Reference proteome</keyword>